<feature type="region of interest" description="Disordered" evidence="1">
    <location>
        <begin position="542"/>
        <end position="580"/>
    </location>
</feature>
<dbReference type="Pfam" id="PF24360">
    <property type="entry name" value="DUF7516"/>
    <property type="match status" value="1"/>
</dbReference>
<evidence type="ECO:0000313" key="5">
    <source>
        <dbReference type="WBParaSite" id="SRAE_2000080300.1"/>
    </source>
</evidence>
<evidence type="ECO:0000313" key="3">
    <source>
        <dbReference type="EMBL" id="CEF66133.1"/>
    </source>
</evidence>
<dbReference type="GeneID" id="36378497"/>
<dbReference type="WormBase" id="SRAE_2000080300">
    <property type="protein sequence ID" value="SRP01832"/>
    <property type="gene ID" value="WBGene00261003"/>
</dbReference>
<sequence length="580" mass="67058">MDSNSDVSEVYLDESCMPDSESSESSISFSEQSFIFNERDVHASTKTLNGPDLSDSSNLSSIEIDIKKKVSGNNCLASYSFSLPNYQKPTKNNIWPSFSNTDDNTVENEINENFKNIIMDNNKIPQGNMFNLIDDAVISALNCPEINSDEEDDDKESDISDFTYNSVDDLNSIFKTNNKTKSTRKNSSDDKKENHSPINSKTNNFEKMNVITRDLDDIGIYFRSNIEITYEDLKKVNVVNKSFNEPISFYNIPFSTLLKYYKYSDHTKELFYDRLALMLYTLSYVVKGTGELVSDRYETFFCNYYKISSNTFREWTGYTFLTFMKSRYCTPYFHIVFDEARDKFIVRFNESDKNMSKLGNEMVAVRKANMEAMRRKLIGIEKKLDRIEDKEGCIEEKFRWFELLSYAPKEEKEVSVQCFQLNYEYHFKRKLDSNYLSSIFMRSSLSGVIKHSFANELEFIAENGGKIKILCDIPSAILETQKKLDFIRSDEYKRLVNLKRVRLTGEAPLIQPRASKAPVLWDFNKSVLKDILGDEACTPLHEKYSNKSPLSNNVNKKTKPSYISSNVNQSDEDENSENGN</sequence>
<accession>A0A090LDC0</accession>
<dbReference type="EMBL" id="LN609529">
    <property type="protein sequence ID" value="CEF66133.1"/>
    <property type="molecule type" value="Genomic_DNA"/>
</dbReference>
<protein>
    <recommendedName>
        <fullName evidence="2">DUF7516 domain-containing protein</fullName>
    </recommendedName>
</protein>
<evidence type="ECO:0000313" key="6">
    <source>
        <dbReference type="WormBase" id="SRAE_2000080300"/>
    </source>
</evidence>
<dbReference type="AlphaFoldDB" id="A0A090LDC0"/>
<feature type="region of interest" description="Disordered" evidence="1">
    <location>
        <begin position="175"/>
        <end position="202"/>
    </location>
</feature>
<name>A0A090LDC0_STRRB</name>
<evidence type="ECO:0000256" key="1">
    <source>
        <dbReference type="SAM" id="MobiDB-lite"/>
    </source>
</evidence>
<reference evidence="3 4" key="1">
    <citation type="submission" date="2014-09" db="EMBL/GenBank/DDBJ databases">
        <authorList>
            <person name="Martin A.A."/>
        </authorList>
    </citation>
    <scope>NUCLEOTIDE SEQUENCE</scope>
    <source>
        <strain evidence="4">ED321</strain>
        <strain evidence="3">ED321 Heterogonic</strain>
    </source>
</reference>
<feature type="compositionally biased region" description="Polar residues" evidence="1">
    <location>
        <begin position="546"/>
        <end position="569"/>
    </location>
</feature>
<proteinExistence type="predicted"/>
<dbReference type="RefSeq" id="XP_024505333.1">
    <property type="nucleotide sequence ID" value="XM_024651679.1"/>
</dbReference>
<dbReference type="WBParaSite" id="SRAE_2000080300.1">
    <property type="protein sequence ID" value="SRAE_2000080300.1"/>
    <property type="gene ID" value="WBGene00261003"/>
</dbReference>
<evidence type="ECO:0000259" key="2">
    <source>
        <dbReference type="Pfam" id="PF24360"/>
    </source>
</evidence>
<dbReference type="Proteomes" id="UP000035682">
    <property type="component" value="Unplaced"/>
</dbReference>
<gene>
    <name evidence="3 5 6" type="ORF">SRAE_2000080300</name>
</gene>
<feature type="region of interest" description="Disordered" evidence="1">
    <location>
        <begin position="1"/>
        <end position="26"/>
    </location>
</feature>
<dbReference type="CTD" id="36378497"/>
<reference evidence="5" key="2">
    <citation type="submission" date="2020-12" db="UniProtKB">
        <authorList>
            <consortium name="WormBaseParasite"/>
        </authorList>
    </citation>
    <scope>IDENTIFICATION</scope>
</reference>
<dbReference type="InterPro" id="IPR055938">
    <property type="entry name" value="DUF7516"/>
</dbReference>
<organism evidence="3">
    <name type="scientific">Strongyloides ratti</name>
    <name type="common">Parasitic roundworm</name>
    <dbReference type="NCBI Taxonomy" id="34506"/>
    <lineage>
        <taxon>Eukaryota</taxon>
        <taxon>Metazoa</taxon>
        <taxon>Ecdysozoa</taxon>
        <taxon>Nematoda</taxon>
        <taxon>Chromadorea</taxon>
        <taxon>Rhabditida</taxon>
        <taxon>Tylenchina</taxon>
        <taxon>Panagrolaimomorpha</taxon>
        <taxon>Strongyloidoidea</taxon>
        <taxon>Strongyloididae</taxon>
        <taxon>Strongyloides</taxon>
    </lineage>
</organism>
<feature type="compositionally biased region" description="Acidic residues" evidence="1">
    <location>
        <begin position="570"/>
        <end position="580"/>
    </location>
</feature>
<keyword evidence="4" id="KW-1185">Reference proteome</keyword>
<feature type="compositionally biased region" description="Basic and acidic residues" evidence="1">
    <location>
        <begin position="186"/>
        <end position="195"/>
    </location>
</feature>
<feature type="domain" description="DUF7516" evidence="2">
    <location>
        <begin position="394"/>
        <end position="469"/>
    </location>
</feature>
<evidence type="ECO:0000313" key="4">
    <source>
        <dbReference type="Proteomes" id="UP000035682"/>
    </source>
</evidence>